<dbReference type="EMBL" id="LAZR01004346">
    <property type="protein sequence ID" value="KKN09450.1"/>
    <property type="molecule type" value="Genomic_DNA"/>
</dbReference>
<protein>
    <recommendedName>
        <fullName evidence="2">Reverse transcriptase domain-containing protein</fullName>
    </recommendedName>
</protein>
<reference evidence="1" key="1">
    <citation type="journal article" date="2015" name="Nature">
        <title>Complex archaea that bridge the gap between prokaryotes and eukaryotes.</title>
        <authorList>
            <person name="Spang A."/>
            <person name="Saw J.H."/>
            <person name="Jorgensen S.L."/>
            <person name="Zaremba-Niedzwiedzka K."/>
            <person name="Martijn J."/>
            <person name="Lind A.E."/>
            <person name="van Eijk R."/>
            <person name="Schleper C."/>
            <person name="Guy L."/>
            <person name="Ettema T.J."/>
        </authorList>
    </citation>
    <scope>NUCLEOTIDE SEQUENCE</scope>
</reference>
<evidence type="ECO:0000313" key="1">
    <source>
        <dbReference type="EMBL" id="KKN09450.1"/>
    </source>
</evidence>
<organism evidence="1">
    <name type="scientific">marine sediment metagenome</name>
    <dbReference type="NCBI Taxonomy" id="412755"/>
    <lineage>
        <taxon>unclassified sequences</taxon>
        <taxon>metagenomes</taxon>
        <taxon>ecological metagenomes</taxon>
    </lineage>
</organism>
<sequence length="69" mass="8128">MGRLYIERWLTAPMQRANGEIVQRNKGTLQGGVISPVFANLFLHYVFDKIKWQMAGWENNYLLKLLQIF</sequence>
<name>A0A0F9MQ79_9ZZZZ</name>
<dbReference type="SUPFAM" id="SSF56672">
    <property type="entry name" value="DNA/RNA polymerases"/>
    <property type="match status" value="1"/>
</dbReference>
<dbReference type="InterPro" id="IPR043502">
    <property type="entry name" value="DNA/RNA_pol_sf"/>
</dbReference>
<dbReference type="AlphaFoldDB" id="A0A0F9MQ79"/>
<proteinExistence type="predicted"/>
<gene>
    <name evidence="1" type="ORF">LCGC14_1046490</name>
</gene>
<evidence type="ECO:0008006" key="2">
    <source>
        <dbReference type="Google" id="ProtNLM"/>
    </source>
</evidence>
<accession>A0A0F9MQ79</accession>
<comment type="caution">
    <text evidence="1">The sequence shown here is derived from an EMBL/GenBank/DDBJ whole genome shotgun (WGS) entry which is preliminary data.</text>
</comment>